<protein>
    <recommendedName>
        <fullName evidence="4">Protein kinase domain-containing protein</fullName>
    </recommendedName>
</protein>
<name>K3WJS4_GLOUD</name>
<reference evidence="3" key="1">
    <citation type="journal article" date="2010" name="Genome Biol.">
        <title>Genome sequence of the necrotrophic plant pathogen Pythium ultimum reveals original pathogenicity mechanisms and effector repertoire.</title>
        <authorList>
            <person name="Levesque C.A."/>
            <person name="Brouwer H."/>
            <person name="Cano L."/>
            <person name="Hamilton J.P."/>
            <person name="Holt C."/>
            <person name="Huitema E."/>
            <person name="Raffaele S."/>
            <person name="Robideau G.P."/>
            <person name="Thines M."/>
            <person name="Win J."/>
            <person name="Zerillo M.M."/>
            <person name="Beakes G.W."/>
            <person name="Boore J.L."/>
            <person name="Busam D."/>
            <person name="Dumas B."/>
            <person name="Ferriera S."/>
            <person name="Fuerstenberg S.I."/>
            <person name="Gachon C.M."/>
            <person name="Gaulin E."/>
            <person name="Govers F."/>
            <person name="Grenville-Briggs L."/>
            <person name="Horner N."/>
            <person name="Hostetler J."/>
            <person name="Jiang R.H."/>
            <person name="Johnson J."/>
            <person name="Krajaejun T."/>
            <person name="Lin H."/>
            <person name="Meijer H.J."/>
            <person name="Moore B."/>
            <person name="Morris P."/>
            <person name="Phuntmart V."/>
            <person name="Puiu D."/>
            <person name="Shetty J."/>
            <person name="Stajich J.E."/>
            <person name="Tripathy S."/>
            <person name="Wawra S."/>
            <person name="van West P."/>
            <person name="Whitty B.R."/>
            <person name="Coutinho P.M."/>
            <person name="Henrissat B."/>
            <person name="Martin F."/>
            <person name="Thomas P.D."/>
            <person name="Tyler B.M."/>
            <person name="De Vries R.P."/>
            <person name="Kamoun S."/>
            <person name="Yandell M."/>
            <person name="Tisserat N."/>
            <person name="Buell C.R."/>
        </authorList>
    </citation>
    <scope>NUCLEOTIDE SEQUENCE</scope>
    <source>
        <strain evidence="3">DAOM:BR144</strain>
    </source>
</reference>
<feature type="compositionally biased region" description="Polar residues" evidence="1">
    <location>
        <begin position="234"/>
        <end position="244"/>
    </location>
</feature>
<feature type="region of interest" description="Disordered" evidence="1">
    <location>
        <begin position="201"/>
        <end position="248"/>
    </location>
</feature>
<evidence type="ECO:0000256" key="1">
    <source>
        <dbReference type="SAM" id="MobiDB-lite"/>
    </source>
</evidence>
<reference evidence="2" key="3">
    <citation type="submission" date="2015-02" db="UniProtKB">
        <authorList>
            <consortium name="EnsemblProtists"/>
        </authorList>
    </citation>
    <scope>IDENTIFICATION</scope>
    <source>
        <strain evidence="2">DAOM BR144</strain>
    </source>
</reference>
<dbReference type="EnsemblProtists" id="PYU1_T005216">
    <property type="protein sequence ID" value="PYU1_T005216"/>
    <property type="gene ID" value="PYU1_G005205"/>
</dbReference>
<sequence>MPEVKHPETLYRKFSGRLSKKGICFLEGTIQLCPEDRLTSEECLKHPYFEGLSNIFVDAMVGLSSYHYQSQAEVKPLPLHLSDKVSSTTAVTVTEDELFGAGGYGAMDGLESSRSKCWTTSRLTMPKSEEKAPSSFQMMKDKRKKSGGHKGRDDGGSSSSNLRKVSDPPSFYDDGGMNCSWRASEKTAAYNKEEDFASMRIASGRKKDKKKPSKYLPKAVSGSGGSKKKTSSSDNGLQSSSMTGGLTFGMVRPVSRQTLTQQQQQSRYLPHLLSGSMTDATMMMTGGSSNGSSCSTVIPMNGSSGSSVIPLNDAEDDEDDGASVYNYPVYPRASLMKKASSKKPRERAMDAHEDMEYS</sequence>
<dbReference type="InParanoid" id="K3WJS4"/>
<evidence type="ECO:0008006" key="4">
    <source>
        <dbReference type="Google" id="ProtNLM"/>
    </source>
</evidence>
<feature type="region of interest" description="Disordered" evidence="1">
    <location>
        <begin position="337"/>
        <end position="358"/>
    </location>
</feature>
<evidence type="ECO:0000313" key="3">
    <source>
        <dbReference type="Proteomes" id="UP000019132"/>
    </source>
</evidence>
<dbReference type="HOGENOM" id="CLU_772710_0_0_1"/>
<keyword evidence="3" id="KW-1185">Reference proteome</keyword>
<organism evidence="2 3">
    <name type="scientific">Globisporangium ultimum (strain ATCC 200006 / CBS 805.95 / DAOM BR144)</name>
    <name type="common">Pythium ultimum</name>
    <dbReference type="NCBI Taxonomy" id="431595"/>
    <lineage>
        <taxon>Eukaryota</taxon>
        <taxon>Sar</taxon>
        <taxon>Stramenopiles</taxon>
        <taxon>Oomycota</taxon>
        <taxon>Peronosporomycetes</taxon>
        <taxon>Pythiales</taxon>
        <taxon>Pythiaceae</taxon>
        <taxon>Globisporangium</taxon>
    </lineage>
</organism>
<feature type="region of interest" description="Disordered" evidence="1">
    <location>
        <begin position="119"/>
        <end position="178"/>
    </location>
</feature>
<feature type="compositionally biased region" description="Basic and acidic residues" evidence="1">
    <location>
        <begin position="346"/>
        <end position="358"/>
    </location>
</feature>
<dbReference type="Proteomes" id="UP000019132">
    <property type="component" value="Unassembled WGS sequence"/>
</dbReference>
<proteinExistence type="predicted"/>
<accession>K3WJS4</accession>
<dbReference type="VEuPathDB" id="FungiDB:PYU1_G005205"/>
<dbReference type="EMBL" id="GL376633">
    <property type="status" value="NOT_ANNOTATED_CDS"/>
    <property type="molecule type" value="Genomic_DNA"/>
</dbReference>
<evidence type="ECO:0000313" key="2">
    <source>
        <dbReference type="EnsemblProtists" id="PYU1_T005216"/>
    </source>
</evidence>
<dbReference type="AlphaFoldDB" id="K3WJS4"/>
<reference evidence="3" key="2">
    <citation type="submission" date="2010-04" db="EMBL/GenBank/DDBJ databases">
        <authorList>
            <person name="Buell R."/>
            <person name="Hamilton J."/>
            <person name="Hostetler J."/>
        </authorList>
    </citation>
    <scope>NUCLEOTIDE SEQUENCE [LARGE SCALE GENOMIC DNA]</scope>
    <source>
        <strain evidence="3">DAOM:BR144</strain>
    </source>
</reference>
<feature type="compositionally biased region" description="Basic residues" evidence="1">
    <location>
        <begin position="203"/>
        <end position="213"/>
    </location>
</feature>
<dbReference type="eggNOG" id="ENOG502SVC8">
    <property type="taxonomic scope" value="Eukaryota"/>
</dbReference>